<dbReference type="Proteomes" id="UP000283895">
    <property type="component" value="Unassembled WGS sequence"/>
</dbReference>
<comment type="caution">
    <text evidence="1">The sequence shown here is derived from an EMBL/GenBank/DDBJ whole genome shotgun (WGS) entry which is preliminary data.</text>
</comment>
<proteinExistence type="predicted"/>
<dbReference type="AlphaFoldDB" id="A0A423WMQ2"/>
<organism evidence="1 2">
    <name type="scientific">Cytospora schulzeri</name>
    <dbReference type="NCBI Taxonomy" id="448051"/>
    <lineage>
        <taxon>Eukaryota</taxon>
        <taxon>Fungi</taxon>
        <taxon>Dikarya</taxon>
        <taxon>Ascomycota</taxon>
        <taxon>Pezizomycotina</taxon>
        <taxon>Sordariomycetes</taxon>
        <taxon>Sordariomycetidae</taxon>
        <taxon>Diaporthales</taxon>
        <taxon>Cytosporaceae</taxon>
        <taxon>Cytospora</taxon>
    </lineage>
</organism>
<evidence type="ECO:0000313" key="1">
    <source>
        <dbReference type="EMBL" id="ROW04703.1"/>
    </source>
</evidence>
<sequence>MRDSPTTTESVRNATKTEMRAVLLTICEDNFATLDRTLDCLRVLSRYKEFQGDTGNVENEQVGVRGDVGQEAQVDGTVEWGVAPTYHEDMSCIHCEGIDNYGNNHSTAFRRHQGTLLRSSGDSGMSFWTCCRGPANQPGCVEGYHSYE</sequence>
<protein>
    <submittedName>
        <fullName evidence="1">Uncharacterized protein</fullName>
    </submittedName>
</protein>
<dbReference type="EMBL" id="LKEA01000013">
    <property type="protein sequence ID" value="ROW04703.1"/>
    <property type="molecule type" value="Genomic_DNA"/>
</dbReference>
<evidence type="ECO:0000313" key="2">
    <source>
        <dbReference type="Proteomes" id="UP000283895"/>
    </source>
</evidence>
<keyword evidence="2" id="KW-1185">Reference proteome</keyword>
<accession>A0A423WMQ2</accession>
<reference evidence="1 2" key="1">
    <citation type="submission" date="2015-09" db="EMBL/GenBank/DDBJ databases">
        <title>Host preference determinants of Valsa canker pathogens revealed by comparative genomics.</title>
        <authorList>
            <person name="Yin Z."/>
            <person name="Huang L."/>
        </authorList>
    </citation>
    <scope>NUCLEOTIDE SEQUENCE [LARGE SCALE GENOMIC DNA]</scope>
    <source>
        <strain evidence="1 2">03-1</strain>
    </source>
</reference>
<dbReference type="OrthoDB" id="5422613at2759"/>
<gene>
    <name evidence="1" type="ORF">VMCG_04796</name>
</gene>
<name>A0A423WMQ2_9PEZI</name>